<evidence type="ECO:0000313" key="3">
    <source>
        <dbReference type="Proteomes" id="UP001149165"/>
    </source>
</evidence>
<sequence length="59" mass="6837">MHRGSLRCKYKDKQHEMGQNRPVRFNGNLNGASADGNHRGWENLITDEARLGWAWILMV</sequence>
<keyword evidence="3" id="KW-1185">Reference proteome</keyword>
<name>A0A9W9K664_9EURO</name>
<reference evidence="2" key="1">
    <citation type="submission" date="2022-11" db="EMBL/GenBank/DDBJ databases">
        <authorList>
            <person name="Petersen C."/>
        </authorList>
    </citation>
    <scope>NUCLEOTIDE SEQUENCE</scope>
    <source>
        <strain evidence="2">IBT 30069</strain>
    </source>
</reference>
<gene>
    <name evidence="2" type="ORF">N7456_010420</name>
</gene>
<feature type="compositionally biased region" description="Basic and acidic residues" evidence="1">
    <location>
        <begin position="9"/>
        <end position="18"/>
    </location>
</feature>
<dbReference type="EMBL" id="JAPQKH010000006">
    <property type="protein sequence ID" value="KAJ5094559.1"/>
    <property type="molecule type" value="Genomic_DNA"/>
</dbReference>
<dbReference type="Proteomes" id="UP001149165">
    <property type="component" value="Unassembled WGS sequence"/>
</dbReference>
<evidence type="ECO:0000313" key="2">
    <source>
        <dbReference type="EMBL" id="KAJ5094559.1"/>
    </source>
</evidence>
<protein>
    <submittedName>
        <fullName evidence="2">Uncharacterized protein</fullName>
    </submittedName>
</protein>
<feature type="region of interest" description="Disordered" evidence="1">
    <location>
        <begin position="1"/>
        <end position="29"/>
    </location>
</feature>
<evidence type="ECO:0000256" key="1">
    <source>
        <dbReference type="SAM" id="MobiDB-lite"/>
    </source>
</evidence>
<proteinExistence type="predicted"/>
<accession>A0A9W9K664</accession>
<organism evidence="2 3">
    <name type="scientific">Penicillium angulare</name>
    <dbReference type="NCBI Taxonomy" id="116970"/>
    <lineage>
        <taxon>Eukaryota</taxon>
        <taxon>Fungi</taxon>
        <taxon>Dikarya</taxon>
        <taxon>Ascomycota</taxon>
        <taxon>Pezizomycotina</taxon>
        <taxon>Eurotiomycetes</taxon>
        <taxon>Eurotiomycetidae</taxon>
        <taxon>Eurotiales</taxon>
        <taxon>Aspergillaceae</taxon>
        <taxon>Penicillium</taxon>
    </lineage>
</organism>
<comment type="caution">
    <text evidence="2">The sequence shown here is derived from an EMBL/GenBank/DDBJ whole genome shotgun (WGS) entry which is preliminary data.</text>
</comment>
<dbReference type="AlphaFoldDB" id="A0A9W9K664"/>
<reference evidence="2" key="2">
    <citation type="journal article" date="2023" name="IMA Fungus">
        <title>Comparative genomic study of the Penicillium genus elucidates a diverse pangenome and 15 lateral gene transfer events.</title>
        <authorList>
            <person name="Petersen C."/>
            <person name="Sorensen T."/>
            <person name="Nielsen M.R."/>
            <person name="Sondergaard T.E."/>
            <person name="Sorensen J.L."/>
            <person name="Fitzpatrick D.A."/>
            <person name="Frisvad J.C."/>
            <person name="Nielsen K.L."/>
        </authorList>
    </citation>
    <scope>NUCLEOTIDE SEQUENCE</scope>
    <source>
        <strain evidence="2">IBT 30069</strain>
    </source>
</reference>